<protein>
    <submittedName>
        <fullName evidence="2">Uncharacterized protein</fullName>
    </submittedName>
</protein>
<dbReference type="eggNOG" id="ENOG502TAPT">
    <property type="taxonomic scope" value="Eukaryota"/>
</dbReference>
<sequence>MLAAGLMLDVVWTLPVNLDDIQETPETDEQLLKLLGGQSMEDTEQEHLRERRQPIEDPDHLDCHSHSHSHAHPDELAHELHGHKHEARFRRAADSSGSSEEKSRAQKEKKDSSGSSEEIGPTTASPANRRRRAAADSSGSSEEAGKDKAKEQAQDKDDSSSEEKPKRKKRAAVDNSSEDLESQTATNGVEDDFDAIPDSEYAQGCGILDVSSNELNNDTIYKE</sequence>
<dbReference type="KEGG" id="dmo:Dmoj_GI20074"/>
<feature type="compositionally biased region" description="Basic and acidic residues" evidence="1">
    <location>
        <begin position="89"/>
        <end position="112"/>
    </location>
</feature>
<evidence type="ECO:0000256" key="1">
    <source>
        <dbReference type="SAM" id="MobiDB-lite"/>
    </source>
</evidence>
<evidence type="ECO:0000313" key="2">
    <source>
        <dbReference type="EMBL" id="EDW08656.1"/>
    </source>
</evidence>
<dbReference type="HOGENOM" id="CLU_1241272_0_0_1"/>
<feature type="region of interest" description="Disordered" evidence="1">
    <location>
        <begin position="204"/>
        <end position="223"/>
    </location>
</feature>
<dbReference type="Proteomes" id="UP000009192">
    <property type="component" value="Unassembled WGS sequence"/>
</dbReference>
<feature type="compositionally biased region" description="Basic and acidic residues" evidence="1">
    <location>
        <begin position="143"/>
        <end position="165"/>
    </location>
</feature>
<organism evidence="2 3">
    <name type="scientific">Drosophila mojavensis</name>
    <name type="common">Fruit fly</name>
    <dbReference type="NCBI Taxonomy" id="7230"/>
    <lineage>
        <taxon>Eukaryota</taxon>
        <taxon>Metazoa</taxon>
        <taxon>Ecdysozoa</taxon>
        <taxon>Arthropoda</taxon>
        <taxon>Hexapoda</taxon>
        <taxon>Insecta</taxon>
        <taxon>Pterygota</taxon>
        <taxon>Neoptera</taxon>
        <taxon>Endopterygota</taxon>
        <taxon>Diptera</taxon>
        <taxon>Brachycera</taxon>
        <taxon>Muscomorpha</taxon>
        <taxon>Ephydroidea</taxon>
        <taxon>Drosophilidae</taxon>
        <taxon>Drosophila</taxon>
    </lineage>
</organism>
<proteinExistence type="predicted"/>
<feature type="compositionally biased region" description="Basic and acidic residues" evidence="1">
    <location>
        <begin position="45"/>
        <end position="80"/>
    </location>
</feature>
<dbReference type="InParanoid" id="B4KLM0"/>
<dbReference type="EMBL" id="CH933808">
    <property type="protein sequence ID" value="EDW08656.1"/>
    <property type="molecule type" value="Genomic_DNA"/>
</dbReference>
<keyword evidence="3" id="KW-1185">Reference proteome</keyword>
<gene>
    <name evidence="2" type="primary">Dmoj\GI20074</name>
    <name evidence="2" type="ORF">Dmoj_GI20074</name>
</gene>
<dbReference type="OMA" id="RSWMLIT"/>
<feature type="region of interest" description="Disordered" evidence="1">
    <location>
        <begin position="41"/>
        <end position="197"/>
    </location>
</feature>
<dbReference type="AlphaFoldDB" id="B4KLM0"/>
<name>B4KLM0_DROMO</name>
<accession>B4KLM0</accession>
<evidence type="ECO:0000313" key="3">
    <source>
        <dbReference type="Proteomes" id="UP000009192"/>
    </source>
</evidence>
<reference evidence="2 3" key="1">
    <citation type="journal article" date="2007" name="Nature">
        <title>Evolution of genes and genomes on the Drosophila phylogeny.</title>
        <authorList>
            <consortium name="Drosophila 12 Genomes Consortium"/>
            <person name="Clark A.G."/>
            <person name="Eisen M.B."/>
            <person name="Smith D.R."/>
            <person name="Bergman C.M."/>
            <person name="Oliver B."/>
            <person name="Markow T.A."/>
            <person name="Kaufman T.C."/>
            <person name="Kellis M."/>
            <person name="Gelbart W."/>
            <person name="Iyer V.N."/>
            <person name="Pollard D.A."/>
            <person name="Sackton T.B."/>
            <person name="Larracuente A.M."/>
            <person name="Singh N.D."/>
            <person name="Abad J.P."/>
            <person name="Abt D.N."/>
            <person name="Adryan B."/>
            <person name="Aguade M."/>
            <person name="Akashi H."/>
            <person name="Anderson W.W."/>
            <person name="Aquadro C.F."/>
            <person name="Ardell D.H."/>
            <person name="Arguello R."/>
            <person name="Artieri C.G."/>
            <person name="Barbash D.A."/>
            <person name="Barker D."/>
            <person name="Barsanti P."/>
            <person name="Batterham P."/>
            <person name="Batzoglou S."/>
            <person name="Begun D."/>
            <person name="Bhutkar A."/>
            <person name="Blanco E."/>
            <person name="Bosak S.A."/>
            <person name="Bradley R.K."/>
            <person name="Brand A.D."/>
            <person name="Brent M.R."/>
            <person name="Brooks A.N."/>
            <person name="Brown R.H."/>
            <person name="Butlin R.K."/>
            <person name="Caggese C."/>
            <person name="Calvi B.R."/>
            <person name="Bernardo de Carvalho A."/>
            <person name="Caspi A."/>
            <person name="Castrezana S."/>
            <person name="Celniker S.E."/>
            <person name="Chang J.L."/>
            <person name="Chapple C."/>
            <person name="Chatterji S."/>
            <person name="Chinwalla A."/>
            <person name="Civetta A."/>
            <person name="Clifton S.W."/>
            <person name="Comeron J.M."/>
            <person name="Costello J.C."/>
            <person name="Coyne J.A."/>
            <person name="Daub J."/>
            <person name="David R.G."/>
            <person name="Delcher A.L."/>
            <person name="Delehaunty K."/>
            <person name="Do C.B."/>
            <person name="Ebling H."/>
            <person name="Edwards K."/>
            <person name="Eickbush T."/>
            <person name="Evans J.D."/>
            <person name="Filipski A."/>
            <person name="Findeiss S."/>
            <person name="Freyhult E."/>
            <person name="Fulton L."/>
            <person name="Fulton R."/>
            <person name="Garcia A.C."/>
            <person name="Gardiner A."/>
            <person name="Garfield D.A."/>
            <person name="Garvin B.E."/>
            <person name="Gibson G."/>
            <person name="Gilbert D."/>
            <person name="Gnerre S."/>
            <person name="Godfrey J."/>
            <person name="Good R."/>
            <person name="Gotea V."/>
            <person name="Gravely B."/>
            <person name="Greenberg A.J."/>
            <person name="Griffiths-Jones S."/>
            <person name="Gross S."/>
            <person name="Guigo R."/>
            <person name="Gustafson E.A."/>
            <person name="Haerty W."/>
            <person name="Hahn M.W."/>
            <person name="Halligan D.L."/>
            <person name="Halpern A.L."/>
            <person name="Halter G.M."/>
            <person name="Han M.V."/>
            <person name="Heger A."/>
            <person name="Hillier L."/>
            <person name="Hinrichs A.S."/>
            <person name="Holmes I."/>
            <person name="Hoskins R.A."/>
            <person name="Hubisz M.J."/>
            <person name="Hultmark D."/>
            <person name="Huntley M.A."/>
            <person name="Jaffe D.B."/>
            <person name="Jagadeeshan S."/>
            <person name="Jeck W.R."/>
            <person name="Johnson J."/>
            <person name="Jones C.D."/>
            <person name="Jordan W.C."/>
            <person name="Karpen G.H."/>
            <person name="Kataoka E."/>
            <person name="Keightley P.D."/>
            <person name="Kheradpour P."/>
            <person name="Kirkness E.F."/>
            <person name="Koerich L.B."/>
            <person name="Kristiansen K."/>
            <person name="Kudrna D."/>
            <person name="Kulathinal R.J."/>
            <person name="Kumar S."/>
            <person name="Kwok R."/>
            <person name="Lander E."/>
            <person name="Langley C.H."/>
            <person name="Lapoint R."/>
            <person name="Lazzaro B.P."/>
            <person name="Lee S.J."/>
            <person name="Levesque L."/>
            <person name="Li R."/>
            <person name="Lin C.F."/>
            <person name="Lin M.F."/>
            <person name="Lindblad-Toh K."/>
            <person name="Llopart A."/>
            <person name="Long M."/>
            <person name="Low L."/>
            <person name="Lozovsky E."/>
            <person name="Lu J."/>
            <person name="Luo M."/>
            <person name="Machado C.A."/>
            <person name="Makalowski W."/>
            <person name="Marzo M."/>
            <person name="Matsuda M."/>
            <person name="Matzkin L."/>
            <person name="McAllister B."/>
            <person name="McBride C.S."/>
            <person name="McKernan B."/>
            <person name="McKernan K."/>
            <person name="Mendez-Lago M."/>
            <person name="Minx P."/>
            <person name="Mollenhauer M.U."/>
            <person name="Montooth K."/>
            <person name="Mount S.M."/>
            <person name="Mu X."/>
            <person name="Myers E."/>
            <person name="Negre B."/>
            <person name="Newfeld S."/>
            <person name="Nielsen R."/>
            <person name="Noor M.A."/>
            <person name="O'Grady P."/>
            <person name="Pachter L."/>
            <person name="Papaceit M."/>
            <person name="Parisi M.J."/>
            <person name="Parisi M."/>
            <person name="Parts L."/>
            <person name="Pedersen J.S."/>
            <person name="Pesole G."/>
            <person name="Phillippy A.M."/>
            <person name="Ponting C.P."/>
            <person name="Pop M."/>
            <person name="Porcelli D."/>
            <person name="Powell J.R."/>
            <person name="Prohaska S."/>
            <person name="Pruitt K."/>
            <person name="Puig M."/>
            <person name="Quesneville H."/>
            <person name="Ram K.R."/>
            <person name="Rand D."/>
            <person name="Rasmussen M.D."/>
            <person name="Reed L.K."/>
            <person name="Reenan R."/>
            <person name="Reily A."/>
            <person name="Remington K.A."/>
            <person name="Rieger T.T."/>
            <person name="Ritchie M.G."/>
            <person name="Robin C."/>
            <person name="Rogers Y.H."/>
            <person name="Rohde C."/>
            <person name="Rozas J."/>
            <person name="Rubenfield M.J."/>
            <person name="Ruiz A."/>
            <person name="Russo S."/>
            <person name="Salzberg S.L."/>
            <person name="Sanchez-Gracia A."/>
            <person name="Saranga D.J."/>
            <person name="Sato H."/>
            <person name="Schaeffer S.W."/>
            <person name="Schatz M.C."/>
            <person name="Schlenke T."/>
            <person name="Schwartz R."/>
            <person name="Segarra C."/>
            <person name="Singh R.S."/>
            <person name="Sirot L."/>
            <person name="Sirota M."/>
            <person name="Sisneros N.B."/>
            <person name="Smith C.D."/>
            <person name="Smith T.F."/>
            <person name="Spieth J."/>
            <person name="Stage D.E."/>
            <person name="Stark A."/>
            <person name="Stephan W."/>
            <person name="Strausberg R.L."/>
            <person name="Strempel S."/>
            <person name="Sturgill D."/>
            <person name="Sutton G."/>
            <person name="Sutton G.G."/>
            <person name="Tao W."/>
            <person name="Teichmann S."/>
            <person name="Tobari Y.N."/>
            <person name="Tomimura Y."/>
            <person name="Tsolas J.M."/>
            <person name="Valente V.L."/>
            <person name="Venter E."/>
            <person name="Venter J.C."/>
            <person name="Vicario S."/>
            <person name="Vieira F.G."/>
            <person name="Vilella A.J."/>
            <person name="Villasante A."/>
            <person name="Walenz B."/>
            <person name="Wang J."/>
            <person name="Wasserman M."/>
            <person name="Watts T."/>
            <person name="Wilson D."/>
            <person name="Wilson R.K."/>
            <person name="Wing R.A."/>
            <person name="Wolfner M.F."/>
            <person name="Wong A."/>
            <person name="Wong G.K."/>
            <person name="Wu C.I."/>
            <person name="Wu G."/>
            <person name="Yamamoto D."/>
            <person name="Yang H.P."/>
            <person name="Yang S.P."/>
            <person name="Yorke J.A."/>
            <person name="Yoshida K."/>
            <person name="Zdobnov E."/>
            <person name="Zhang P."/>
            <person name="Zhang Y."/>
            <person name="Zimin A.V."/>
            <person name="Baldwin J."/>
            <person name="Abdouelleil A."/>
            <person name="Abdulkadir J."/>
            <person name="Abebe A."/>
            <person name="Abera B."/>
            <person name="Abreu J."/>
            <person name="Acer S.C."/>
            <person name="Aftuck L."/>
            <person name="Alexander A."/>
            <person name="An P."/>
            <person name="Anderson E."/>
            <person name="Anderson S."/>
            <person name="Arachi H."/>
            <person name="Azer M."/>
            <person name="Bachantsang P."/>
            <person name="Barry A."/>
            <person name="Bayul T."/>
            <person name="Berlin A."/>
            <person name="Bessette D."/>
            <person name="Bloom T."/>
            <person name="Blye J."/>
            <person name="Boguslavskiy L."/>
            <person name="Bonnet C."/>
            <person name="Boukhgalter B."/>
            <person name="Bourzgui I."/>
            <person name="Brown A."/>
            <person name="Cahill P."/>
            <person name="Channer S."/>
            <person name="Cheshatsang Y."/>
            <person name="Chuda L."/>
            <person name="Citroen M."/>
            <person name="Collymore A."/>
            <person name="Cooke P."/>
            <person name="Costello M."/>
            <person name="D'Aco K."/>
            <person name="Daza R."/>
            <person name="De Haan G."/>
            <person name="DeGray S."/>
            <person name="DeMaso C."/>
            <person name="Dhargay N."/>
            <person name="Dooley K."/>
            <person name="Dooley E."/>
            <person name="Doricent M."/>
            <person name="Dorje P."/>
            <person name="Dorjee K."/>
            <person name="Dupes A."/>
            <person name="Elong R."/>
            <person name="Falk J."/>
            <person name="Farina A."/>
            <person name="Faro S."/>
            <person name="Ferguson D."/>
            <person name="Fisher S."/>
            <person name="Foley C.D."/>
            <person name="Franke A."/>
            <person name="Friedrich D."/>
            <person name="Gadbois L."/>
            <person name="Gearin G."/>
            <person name="Gearin C.R."/>
            <person name="Giannoukos G."/>
            <person name="Goode T."/>
            <person name="Graham J."/>
            <person name="Grandbois E."/>
            <person name="Grewal S."/>
            <person name="Gyaltsen K."/>
            <person name="Hafez N."/>
            <person name="Hagos B."/>
            <person name="Hall J."/>
            <person name="Henson C."/>
            <person name="Hollinger A."/>
            <person name="Honan T."/>
            <person name="Huard M.D."/>
            <person name="Hughes L."/>
            <person name="Hurhula B."/>
            <person name="Husby M.E."/>
            <person name="Kamat A."/>
            <person name="Kanga B."/>
            <person name="Kashin S."/>
            <person name="Khazanovich D."/>
            <person name="Kisner P."/>
            <person name="Lance K."/>
            <person name="Lara M."/>
            <person name="Lee W."/>
            <person name="Lennon N."/>
            <person name="Letendre F."/>
            <person name="LeVine R."/>
            <person name="Lipovsky A."/>
            <person name="Liu X."/>
            <person name="Liu J."/>
            <person name="Liu S."/>
            <person name="Lokyitsang T."/>
            <person name="Lokyitsang Y."/>
            <person name="Lubonja R."/>
            <person name="Lui A."/>
            <person name="MacDonald P."/>
            <person name="Magnisalis V."/>
            <person name="Maru K."/>
            <person name="Matthews C."/>
            <person name="McCusker W."/>
            <person name="McDonough S."/>
            <person name="Mehta T."/>
            <person name="Meldrim J."/>
            <person name="Meneus L."/>
            <person name="Mihai O."/>
            <person name="Mihalev A."/>
            <person name="Mihova T."/>
            <person name="Mittelman R."/>
            <person name="Mlenga V."/>
            <person name="Montmayeur A."/>
            <person name="Mulrain L."/>
            <person name="Navidi A."/>
            <person name="Naylor J."/>
            <person name="Negash T."/>
            <person name="Nguyen T."/>
            <person name="Nguyen N."/>
            <person name="Nicol R."/>
            <person name="Norbu C."/>
            <person name="Norbu N."/>
            <person name="Novod N."/>
            <person name="O'Neill B."/>
            <person name="Osman S."/>
            <person name="Markiewicz E."/>
            <person name="Oyono O.L."/>
            <person name="Patti C."/>
            <person name="Phunkhang P."/>
            <person name="Pierre F."/>
            <person name="Priest M."/>
            <person name="Raghuraman S."/>
            <person name="Rege F."/>
            <person name="Reyes R."/>
            <person name="Rise C."/>
            <person name="Rogov P."/>
            <person name="Ross K."/>
            <person name="Ryan E."/>
            <person name="Settipalli S."/>
            <person name="Shea T."/>
            <person name="Sherpa N."/>
            <person name="Shi L."/>
            <person name="Shih D."/>
            <person name="Sparrow T."/>
            <person name="Spaulding J."/>
            <person name="Stalker J."/>
            <person name="Stange-Thomann N."/>
            <person name="Stavropoulos S."/>
            <person name="Stone C."/>
            <person name="Strader C."/>
            <person name="Tesfaye S."/>
            <person name="Thomson T."/>
            <person name="Thoulutsang Y."/>
            <person name="Thoulutsang D."/>
            <person name="Topham K."/>
            <person name="Topping I."/>
            <person name="Tsamla T."/>
            <person name="Vassiliev H."/>
            <person name="Vo A."/>
            <person name="Wangchuk T."/>
            <person name="Wangdi T."/>
            <person name="Weiand M."/>
            <person name="Wilkinson J."/>
            <person name="Wilson A."/>
            <person name="Yadav S."/>
            <person name="Young G."/>
            <person name="Yu Q."/>
            <person name="Zembek L."/>
            <person name="Zhong D."/>
            <person name="Zimmer A."/>
            <person name="Zwirko Z."/>
            <person name="Jaffe D.B."/>
            <person name="Alvarez P."/>
            <person name="Brockman W."/>
            <person name="Butler J."/>
            <person name="Chin C."/>
            <person name="Gnerre S."/>
            <person name="Grabherr M."/>
            <person name="Kleber M."/>
            <person name="Mauceli E."/>
            <person name="MacCallum I."/>
        </authorList>
    </citation>
    <scope>NUCLEOTIDE SEQUENCE [LARGE SCALE GENOMIC DNA]</scope>
    <source>
        <strain evidence="3">Tucson 15081-1352.22</strain>
    </source>
</reference>
<feature type="compositionally biased region" description="Polar residues" evidence="1">
    <location>
        <begin position="210"/>
        <end position="223"/>
    </location>
</feature>